<reference evidence="2" key="2">
    <citation type="submission" date="2020-11" db="EMBL/GenBank/DDBJ databases">
        <authorList>
            <consortium name="DOE Joint Genome Institute"/>
            <person name="Kuo A."/>
            <person name="Miyauchi S."/>
            <person name="Kiss E."/>
            <person name="Drula E."/>
            <person name="Kohler A."/>
            <person name="Sanchez-Garcia M."/>
            <person name="Andreopoulos B."/>
            <person name="Barry K.W."/>
            <person name="Bonito G."/>
            <person name="Buee M."/>
            <person name="Carver A."/>
            <person name="Chen C."/>
            <person name="Cichocki N."/>
            <person name="Clum A."/>
            <person name="Culley D."/>
            <person name="Crous P.W."/>
            <person name="Fauchery L."/>
            <person name="Girlanda M."/>
            <person name="Hayes R."/>
            <person name="Keri Z."/>
            <person name="Labutti K."/>
            <person name="Lipzen A."/>
            <person name="Lombard V."/>
            <person name="Magnuson J."/>
            <person name="Maillard F."/>
            <person name="Morin E."/>
            <person name="Murat C."/>
            <person name="Nolan M."/>
            <person name="Ohm R."/>
            <person name="Pangilinan J."/>
            <person name="Pereira M."/>
            <person name="Perotto S."/>
            <person name="Peter M."/>
            <person name="Riley R."/>
            <person name="Sitrit Y."/>
            <person name="Stielow B."/>
            <person name="Szollosi G."/>
            <person name="Zifcakova L."/>
            <person name="Stursova M."/>
            <person name="Spatafora J.W."/>
            <person name="Tedersoo L."/>
            <person name="Vaario L.-M."/>
            <person name="Yamada A."/>
            <person name="Yan M."/>
            <person name="Wang P."/>
            <person name="Xu J."/>
            <person name="Bruns T."/>
            <person name="Baldrian P."/>
            <person name="Vilgalys R."/>
            <person name="Henrissat B."/>
            <person name="Grigoriev I.V."/>
            <person name="Hibbett D."/>
            <person name="Nagy L.G."/>
            <person name="Martin F.M."/>
        </authorList>
    </citation>
    <scope>NUCLEOTIDE SEQUENCE</scope>
    <source>
        <strain evidence="2">UH-Tt-Lm1</strain>
    </source>
</reference>
<organism evidence="2 3">
    <name type="scientific">Thelephora terrestris</name>
    <dbReference type="NCBI Taxonomy" id="56493"/>
    <lineage>
        <taxon>Eukaryota</taxon>
        <taxon>Fungi</taxon>
        <taxon>Dikarya</taxon>
        <taxon>Basidiomycota</taxon>
        <taxon>Agaricomycotina</taxon>
        <taxon>Agaricomycetes</taxon>
        <taxon>Thelephorales</taxon>
        <taxon>Thelephoraceae</taxon>
        <taxon>Thelephora</taxon>
    </lineage>
</organism>
<protein>
    <submittedName>
        <fullName evidence="2">Uncharacterized protein</fullName>
    </submittedName>
</protein>
<feature type="region of interest" description="Disordered" evidence="1">
    <location>
        <begin position="1"/>
        <end position="22"/>
    </location>
</feature>
<name>A0A9P6H1W0_9AGAM</name>
<gene>
    <name evidence="2" type="ORF">BJ322DRAFT_1025804</name>
</gene>
<feature type="compositionally biased region" description="Basic residues" evidence="1">
    <location>
        <begin position="43"/>
        <end position="65"/>
    </location>
</feature>
<comment type="caution">
    <text evidence="2">The sequence shown here is derived from an EMBL/GenBank/DDBJ whole genome shotgun (WGS) entry which is preliminary data.</text>
</comment>
<evidence type="ECO:0000256" key="1">
    <source>
        <dbReference type="SAM" id="MobiDB-lite"/>
    </source>
</evidence>
<evidence type="ECO:0000313" key="3">
    <source>
        <dbReference type="Proteomes" id="UP000736335"/>
    </source>
</evidence>
<accession>A0A9P6H1W0</accession>
<feature type="region of interest" description="Disordered" evidence="1">
    <location>
        <begin position="43"/>
        <end position="72"/>
    </location>
</feature>
<keyword evidence="3" id="KW-1185">Reference proteome</keyword>
<sequence>MSRKKSEKLPAPATKNLWMGEAKPRDLTPVAAIGDAEQLGKKLKGSLHLPARRKRRPYSTGKRSKAGIDSPRERPVISALCAPVVITGGTIGASNGIGSGQTLPQSVPTAYNDHEDSGAVRNRADVVILRMTFLDILVSIPPDNVADQRRRNELTANLGASKVTSGAGRESQVAAAC</sequence>
<dbReference type="Proteomes" id="UP000736335">
    <property type="component" value="Unassembled WGS sequence"/>
</dbReference>
<dbReference type="EMBL" id="WIUZ02000045">
    <property type="protein sequence ID" value="KAF9777363.1"/>
    <property type="molecule type" value="Genomic_DNA"/>
</dbReference>
<evidence type="ECO:0000313" key="2">
    <source>
        <dbReference type="EMBL" id="KAF9777363.1"/>
    </source>
</evidence>
<proteinExistence type="predicted"/>
<dbReference type="AlphaFoldDB" id="A0A9P6H1W0"/>
<reference evidence="2" key="1">
    <citation type="journal article" date="2020" name="Nat. Commun.">
        <title>Large-scale genome sequencing of mycorrhizal fungi provides insights into the early evolution of symbiotic traits.</title>
        <authorList>
            <person name="Miyauchi S."/>
            <person name="Kiss E."/>
            <person name="Kuo A."/>
            <person name="Drula E."/>
            <person name="Kohler A."/>
            <person name="Sanchez-Garcia M."/>
            <person name="Morin E."/>
            <person name="Andreopoulos B."/>
            <person name="Barry K.W."/>
            <person name="Bonito G."/>
            <person name="Buee M."/>
            <person name="Carver A."/>
            <person name="Chen C."/>
            <person name="Cichocki N."/>
            <person name="Clum A."/>
            <person name="Culley D."/>
            <person name="Crous P.W."/>
            <person name="Fauchery L."/>
            <person name="Girlanda M."/>
            <person name="Hayes R.D."/>
            <person name="Keri Z."/>
            <person name="LaButti K."/>
            <person name="Lipzen A."/>
            <person name="Lombard V."/>
            <person name="Magnuson J."/>
            <person name="Maillard F."/>
            <person name="Murat C."/>
            <person name="Nolan M."/>
            <person name="Ohm R.A."/>
            <person name="Pangilinan J."/>
            <person name="Pereira M.F."/>
            <person name="Perotto S."/>
            <person name="Peter M."/>
            <person name="Pfister S."/>
            <person name="Riley R."/>
            <person name="Sitrit Y."/>
            <person name="Stielow J.B."/>
            <person name="Szollosi G."/>
            <person name="Zifcakova L."/>
            <person name="Stursova M."/>
            <person name="Spatafora J.W."/>
            <person name="Tedersoo L."/>
            <person name="Vaario L.M."/>
            <person name="Yamada A."/>
            <person name="Yan M."/>
            <person name="Wang P."/>
            <person name="Xu J."/>
            <person name="Bruns T."/>
            <person name="Baldrian P."/>
            <person name="Vilgalys R."/>
            <person name="Dunand C."/>
            <person name="Henrissat B."/>
            <person name="Grigoriev I.V."/>
            <person name="Hibbett D."/>
            <person name="Nagy L.G."/>
            <person name="Martin F.M."/>
        </authorList>
    </citation>
    <scope>NUCLEOTIDE SEQUENCE</scope>
    <source>
        <strain evidence="2">UH-Tt-Lm1</strain>
    </source>
</reference>